<feature type="compositionally biased region" description="Basic and acidic residues" evidence="7">
    <location>
        <begin position="720"/>
        <end position="734"/>
    </location>
</feature>
<dbReference type="PANTHER" id="PTHR48249:SF1">
    <property type="entry name" value="MEDIATOR OF RNA POLYMERASE II TRANSCRIPTION SUBUNIT 13-LIKE"/>
    <property type="match status" value="1"/>
</dbReference>
<evidence type="ECO:0000256" key="5">
    <source>
        <dbReference type="ARBA" id="ARBA00023163"/>
    </source>
</evidence>
<evidence type="ECO:0000256" key="6">
    <source>
        <dbReference type="ARBA" id="ARBA00023242"/>
    </source>
</evidence>
<evidence type="ECO:0000256" key="1">
    <source>
        <dbReference type="ARBA" id="ARBA00004123"/>
    </source>
</evidence>
<feature type="region of interest" description="Disordered" evidence="7">
    <location>
        <begin position="421"/>
        <end position="486"/>
    </location>
</feature>
<dbReference type="OMA" id="ADANDAC"/>
<dbReference type="RefSeq" id="XP_007423606.2">
    <property type="nucleotide sequence ID" value="XM_007423544.2"/>
</dbReference>
<dbReference type="OrthoDB" id="103819at2759"/>
<dbReference type="GeneID" id="103054876"/>
<feature type="compositionally biased region" description="Pro residues" evidence="7">
    <location>
        <begin position="536"/>
        <end position="545"/>
    </location>
</feature>
<feature type="region of interest" description="Disordered" evidence="7">
    <location>
        <begin position="504"/>
        <end position="569"/>
    </location>
</feature>
<evidence type="ECO:0000256" key="2">
    <source>
        <dbReference type="ARBA" id="ARBA00009354"/>
    </source>
</evidence>
<comment type="similarity">
    <text evidence="2">Belongs to the Mediator complex subunit 13 family.</text>
</comment>
<evidence type="ECO:0000313" key="8">
    <source>
        <dbReference type="Proteomes" id="UP000695026"/>
    </source>
</evidence>
<keyword evidence="8" id="KW-1185">Reference proteome</keyword>
<dbReference type="AlphaFoldDB" id="A0A9F2QU24"/>
<reference evidence="9" key="1">
    <citation type="submission" date="2025-08" db="UniProtKB">
        <authorList>
            <consortium name="RefSeq"/>
        </authorList>
    </citation>
    <scope>IDENTIFICATION</scope>
    <source>
        <tissue evidence="9">Liver</tissue>
    </source>
</reference>
<evidence type="ECO:0000256" key="3">
    <source>
        <dbReference type="ARBA" id="ARBA00022491"/>
    </source>
</evidence>
<evidence type="ECO:0000313" key="9">
    <source>
        <dbReference type="RefSeq" id="XP_007423606.2"/>
    </source>
</evidence>
<protein>
    <submittedName>
        <fullName evidence="9">Mediator of RNA polymerase II transcription subunit 13-like</fullName>
    </submittedName>
</protein>
<keyword evidence="3" id="KW-0678">Repressor</keyword>
<proteinExistence type="inferred from homology"/>
<accession>A0A9F2QU24</accession>
<dbReference type="PANTHER" id="PTHR48249">
    <property type="entry name" value="MEDIATOR OF RNA POLYMERASE II TRANSCRIPTION SUBUNIT 13"/>
    <property type="match status" value="1"/>
</dbReference>
<evidence type="ECO:0000256" key="4">
    <source>
        <dbReference type="ARBA" id="ARBA00023015"/>
    </source>
</evidence>
<dbReference type="InterPro" id="IPR051139">
    <property type="entry name" value="Mediator_complx_sub13"/>
</dbReference>
<name>A0A9F2QU24_PYTBI</name>
<organism evidence="8 9">
    <name type="scientific">Python bivittatus</name>
    <name type="common">Burmese python</name>
    <name type="synonym">Python molurus bivittatus</name>
    <dbReference type="NCBI Taxonomy" id="176946"/>
    <lineage>
        <taxon>Eukaryota</taxon>
        <taxon>Metazoa</taxon>
        <taxon>Chordata</taxon>
        <taxon>Craniata</taxon>
        <taxon>Vertebrata</taxon>
        <taxon>Euteleostomi</taxon>
        <taxon>Lepidosauria</taxon>
        <taxon>Squamata</taxon>
        <taxon>Bifurcata</taxon>
        <taxon>Unidentata</taxon>
        <taxon>Episquamata</taxon>
        <taxon>Toxicofera</taxon>
        <taxon>Serpentes</taxon>
        <taxon>Henophidia</taxon>
        <taxon>Pythonidae</taxon>
        <taxon>Python</taxon>
    </lineage>
</organism>
<keyword evidence="4" id="KW-0805">Transcription regulation</keyword>
<dbReference type="KEGG" id="pbi:103054876"/>
<dbReference type="Proteomes" id="UP000695026">
    <property type="component" value="Unplaced"/>
</dbReference>
<sequence length="981" mass="108575">MHIDFASLENKAELTGIKWRRYNFEGHGDCGPIISAPAQDDPILLSFIRCLQANLLCVWRRDVKPNCKELWIFWWGDEPNLVDVIHHELHMVEEGLWENGLSYECRTLLFKAIHNLLERCLMDKNFVRIGKWFIRPYEKDEKPINKSEHLSCAFTFFLHGESNVCTSVEIAQHQPIYLISEEHLHMAQTSPMPFQVLISPYGLSGTLTGQGYKMSDPATRKLIEEWQYFYPMVLKRKESVKEEELGYDDDFPVAVEVIVGGVRMVYPSAFVLISQNDIPVSQSTSTPGSHSSVAQQGAGNLKDTSSCGMLLTPPTSPEQTIIGESGGIPSIINHSAAPDGMVTMQSPKKSGKIPPKFQNCMVHRVWKECILNRTQSKRNPVPATNVEEDAPINCVSWDFVDPAQRVPCSCSRHKLLKQRCAVGSSRPPTLSQPGFGVGTSSSSTLPPPASKHKTTERQEKLEKVQKRSLLPFHHRPSVTEELCMEQDPSGQKLALAGMEPALEAASGRKYEKQLSLPPRHPSKQTNSNPMDSPRSPISPLPPTLSPQPRGQEADSLDPPSDPVNPALYSNGLELQPMASTEDRTVLVGQRLPLMAEVSETALYCGVVHNQESSNKWQGYSLPLHSDLEFRPPELQCEIYDVKMDVASENSALKRLLAQPNKRFKILEETLLVPAVNYLDPLPLIPQSGECLGDATDPYTFQDGDIKYSFTGSKKCKLGTDRESLKKNKPEDGTAAKELSSGGHSTTLPDGKDAMSIFSSAPKTDTRQDNSAGRAGSGSLTQVTDLAPSLHDLDNLFDNSDEDEPGAVSPPLRSSKMPPVGTEERHLSKDGRTAVPYPPTVADLQRMFPTPPSLEQHPAFSPVMSYKDGISSETVTTLGMMESPVVNMVATQLTEFKMEVEDGLGSPKPEEVKDFSFVHKVSTFQPFMGSSMFAPLKMLPSQCLLPLKIPEACVYRPSWAIPPKIEQLPLPPTAAFIRDGYK</sequence>
<gene>
    <name evidence="9" type="primary">MED13L</name>
</gene>
<feature type="region of interest" description="Disordered" evidence="7">
    <location>
        <begin position="720"/>
        <end position="835"/>
    </location>
</feature>
<keyword evidence="5" id="KW-0804">Transcription</keyword>
<dbReference type="CTD" id="23389"/>
<feature type="compositionally biased region" description="Basic and acidic residues" evidence="7">
    <location>
        <begin position="453"/>
        <end position="465"/>
    </location>
</feature>
<keyword evidence="6" id="KW-0539">Nucleus</keyword>
<comment type="subcellular location">
    <subcellularLocation>
        <location evidence="1">Nucleus</location>
    </subcellularLocation>
</comment>
<evidence type="ECO:0000256" key="7">
    <source>
        <dbReference type="SAM" id="MobiDB-lite"/>
    </source>
</evidence>
<dbReference type="GO" id="GO:0005634">
    <property type="term" value="C:nucleus"/>
    <property type="evidence" value="ECO:0007669"/>
    <property type="project" value="UniProtKB-SubCell"/>
</dbReference>
<feature type="compositionally biased region" description="Basic and acidic residues" evidence="7">
    <location>
        <begin position="821"/>
        <end position="831"/>
    </location>
</feature>